<reference evidence="17" key="2">
    <citation type="submission" date="2025-08" db="UniProtKB">
        <authorList>
            <consortium name="Ensembl"/>
        </authorList>
    </citation>
    <scope>IDENTIFICATION</scope>
</reference>
<evidence type="ECO:0000256" key="1">
    <source>
        <dbReference type="ARBA" id="ARBA00004436"/>
    </source>
</evidence>
<dbReference type="SUPFAM" id="SSF47095">
    <property type="entry name" value="HMG-box"/>
    <property type="match status" value="2"/>
</dbReference>
<dbReference type="Gene3D" id="1.10.30.10">
    <property type="entry name" value="High mobility group box domain"/>
    <property type="match status" value="2"/>
</dbReference>
<evidence type="ECO:0000259" key="16">
    <source>
        <dbReference type="PROSITE" id="PS50118"/>
    </source>
</evidence>
<comment type="function">
    <text evidence="12">Binds to the mitochondrial light strand promoter and functions in mitochondrial transcription regulation. Component of the mitochondrial transcription initiation complex, composed at least of TFB2M, TFAM and POLRMT that is required for basal transcription of mitochondrial DNA. In this complex, TFAM recruits POLRMT to a specific promoter whereas TFB2M induces structural changes in POLRMT to enable promoter opening and trapping of the DNA non-template strand. Required for accurate and efficient promoter recognition by the mitochondrial RNA polymerase. Promotes transcription initiation from the HSP1 and the light strand promoter by binding immediately upstream of transcriptional start sites. Is able to unwind DNA. Bends the mitochondrial light strand promoter DNA into a U-turn shape via its HMG boxes. Required for maintenance of normal levels of mitochondrial DNA. May play a role in organizing and compacting mitochondrial DNA.</text>
</comment>
<evidence type="ECO:0000256" key="13">
    <source>
        <dbReference type="ARBA" id="ARBA00046467"/>
    </source>
</evidence>
<evidence type="ECO:0000256" key="5">
    <source>
        <dbReference type="ARBA" id="ARBA00023015"/>
    </source>
</evidence>
<keyword evidence="5" id="KW-0805">Transcription regulation</keyword>
<dbReference type="GO" id="GO:0006357">
    <property type="term" value="P:regulation of transcription by RNA polymerase II"/>
    <property type="evidence" value="ECO:0007669"/>
    <property type="project" value="TreeGrafter"/>
</dbReference>
<comment type="subcellular location">
    <subcellularLocation>
        <location evidence="1">Mitochondrion matrix</location>
        <location evidence="1">Mitochondrion nucleoid</location>
    </subcellularLocation>
</comment>
<feature type="domain" description="HMG box" evidence="16">
    <location>
        <begin position="238"/>
        <end position="302"/>
    </location>
</feature>
<keyword evidence="18" id="KW-1185">Reference proteome</keyword>
<sequence length="351" mass="38850">MCSLRAHTMNPPARGSELRVPVGAGLRGVTLQPSPWLRPPRRCPRVPRALRAQARRAGMAAAAALLGRAAGLGLGLGLGLGAGARARRLLRCGTGSGLREWGTGTLLDGAVVCKAGAAAEQCLSRGISSNQRPKRPLTAYLRFVIDNRPAFREKNPESSNLELIKKLACAWKDLPASQKQVYEEARKTDWKRYGEQMAAYKAQLTPAQAAALKEERRKQVAKRRSIRAKRELNLLGKPKRARSGFNIFLSENFQESEGISPVAKLKKLFDTWQKLSTSQKQPYLQLAEDDKVRYENEMKSWEAKMIELGREDLVRSKKQRLKKKPAETAKQAETAKASSGGNKAKLKKSEE</sequence>
<evidence type="ECO:0000256" key="6">
    <source>
        <dbReference type="ARBA" id="ARBA00023125"/>
    </source>
</evidence>
<gene>
    <name evidence="17" type="primary">UBE2D1</name>
</gene>
<dbReference type="InterPro" id="IPR036910">
    <property type="entry name" value="HMG_box_dom_sf"/>
</dbReference>
<proteinExistence type="predicted"/>
<feature type="compositionally biased region" description="Low complexity" evidence="15">
    <location>
        <begin position="328"/>
        <end position="337"/>
    </location>
</feature>
<evidence type="ECO:0000256" key="2">
    <source>
        <dbReference type="ARBA" id="ARBA00022553"/>
    </source>
</evidence>
<keyword evidence="14" id="KW-0175">Coiled coil</keyword>
<evidence type="ECO:0000313" key="17">
    <source>
        <dbReference type="Ensembl" id="ENSCMUP00000022455.2"/>
    </source>
</evidence>
<comment type="subunit">
    <text evidence="13">Monomer; binds DNA as a monomer. Homodimer. Component of the mitochondrial transcription initiation complex, composed at least of TFB2M, TFAM and POLRMT. In this complex TFAM recruits POLRMT to the promoter whereas TFB2M induces structural changes in POLRMT to enable promoter opening and trapping of the DNA non-template strand. Upon metabolic stress, forms a complex composed of FOXO3, SIRT3, TFAM and POLRMT. Interacts with TFB1M and TFB2M. Interacts with CLPX; this enhances DNA-binding.</text>
</comment>
<dbReference type="GO" id="GO:0005634">
    <property type="term" value="C:nucleus"/>
    <property type="evidence" value="ECO:0007669"/>
    <property type="project" value="UniProtKB-UniRule"/>
</dbReference>
<dbReference type="AlphaFoldDB" id="A0A8C3H200"/>
<dbReference type="FunFam" id="1.10.30.10:FF:000043">
    <property type="entry name" value="Transcription factor A, mitochondrial"/>
    <property type="match status" value="1"/>
</dbReference>
<accession>A0A8C3H200</accession>
<evidence type="ECO:0000256" key="7">
    <source>
        <dbReference type="ARBA" id="ARBA00023128"/>
    </source>
</evidence>
<keyword evidence="8" id="KW-0010">Activator</keyword>
<dbReference type="Proteomes" id="UP000694553">
    <property type="component" value="Unassembled WGS sequence"/>
</dbReference>
<evidence type="ECO:0000256" key="12">
    <source>
        <dbReference type="ARBA" id="ARBA00045216"/>
    </source>
</evidence>
<evidence type="ECO:0000256" key="10">
    <source>
        <dbReference type="ARBA" id="ARBA00023271"/>
    </source>
</evidence>
<dbReference type="InterPro" id="IPR050342">
    <property type="entry name" value="HMGB"/>
</dbReference>
<protein>
    <recommendedName>
        <fullName evidence="11">Transcription factor A, mitochondrial</fullName>
    </recommendedName>
</protein>
<evidence type="ECO:0000256" key="15">
    <source>
        <dbReference type="SAM" id="MobiDB-lite"/>
    </source>
</evidence>
<keyword evidence="10" id="KW-1135">Mitochondrion nucleoid</keyword>
<dbReference type="PANTHER" id="PTHR48112:SF36">
    <property type="entry name" value="TRANSCRIPTION FACTOR A, MITOCHONDRIAL"/>
    <property type="match status" value="1"/>
</dbReference>
<evidence type="ECO:0000313" key="18">
    <source>
        <dbReference type="Proteomes" id="UP000694553"/>
    </source>
</evidence>
<dbReference type="GO" id="GO:0042645">
    <property type="term" value="C:mitochondrial nucleoid"/>
    <property type="evidence" value="ECO:0007669"/>
    <property type="project" value="UniProtKB-SubCell"/>
</dbReference>
<accession>A0A8U7N058</accession>
<evidence type="ECO:0000256" key="14">
    <source>
        <dbReference type="SAM" id="Coils"/>
    </source>
</evidence>
<feature type="coiled-coil region" evidence="14">
    <location>
        <begin position="284"/>
        <end position="311"/>
    </location>
</feature>
<organism evidence="17 18">
    <name type="scientific">Corvus moneduloides</name>
    <name type="common">New Caledonian crow</name>
    <dbReference type="NCBI Taxonomy" id="1196302"/>
    <lineage>
        <taxon>Eukaryota</taxon>
        <taxon>Metazoa</taxon>
        <taxon>Chordata</taxon>
        <taxon>Craniata</taxon>
        <taxon>Vertebrata</taxon>
        <taxon>Euteleostomi</taxon>
        <taxon>Archelosauria</taxon>
        <taxon>Archosauria</taxon>
        <taxon>Dinosauria</taxon>
        <taxon>Saurischia</taxon>
        <taxon>Theropoda</taxon>
        <taxon>Coelurosauria</taxon>
        <taxon>Aves</taxon>
        <taxon>Neognathae</taxon>
        <taxon>Neoaves</taxon>
        <taxon>Telluraves</taxon>
        <taxon>Australaves</taxon>
        <taxon>Passeriformes</taxon>
        <taxon>Corvoidea</taxon>
        <taxon>Corvidae</taxon>
        <taxon>Corvus</taxon>
    </lineage>
</organism>
<dbReference type="PANTHER" id="PTHR48112">
    <property type="entry name" value="HIGH MOBILITY GROUP PROTEIN DSP1"/>
    <property type="match status" value="1"/>
</dbReference>
<reference evidence="17" key="3">
    <citation type="submission" date="2025-09" db="UniProtKB">
        <authorList>
            <consortium name="Ensembl"/>
        </authorList>
    </citation>
    <scope>IDENTIFICATION</scope>
</reference>
<evidence type="ECO:0000256" key="8">
    <source>
        <dbReference type="ARBA" id="ARBA00023159"/>
    </source>
</evidence>
<evidence type="ECO:0000256" key="9">
    <source>
        <dbReference type="ARBA" id="ARBA00023163"/>
    </source>
</evidence>
<dbReference type="CDD" id="cd21987">
    <property type="entry name" value="HMG-box_TFAM_rpt2"/>
    <property type="match status" value="1"/>
</dbReference>
<evidence type="ECO:0000256" key="11">
    <source>
        <dbReference type="ARBA" id="ARBA00040582"/>
    </source>
</evidence>
<reference evidence="18" key="1">
    <citation type="submission" date="2019-10" db="EMBL/GenBank/DDBJ databases">
        <title>Corvus moneduloides (New Caledonian crow) genome, bCorMon1, primary haplotype.</title>
        <authorList>
            <person name="Rutz C."/>
            <person name="Fungtammasan C."/>
            <person name="Mountcastle J."/>
            <person name="Formenti G."/>
            <person name="Chow W."/>
            <person name="Howe K."/>
            <person name="Steele M.P."/>
            <person name="Fernandes J."/>
            <person name="Gilbert M.T.P."/>
            <person name="Fedrigo O."/>
            <person name="Jarvis E.D."/>
            <person name="Gemmell N."/>
        </authorList>
    </citation>
    <scope>NUCLEOTIDE SEQUENCE [LARGE SCALE GENOMIC DNA]</scope>
</reference>
<keyword evidence="6" id="KW-0238">DNA-binding</keyword>
<dbReference type="GO" id="GO:0003677">
    <property type="term" value="F:DNA binding"/>
    <property type="evidence" value="ECO:0007669"/>
    <property type="project" value="UniProtKB-UniRule"/>
</dbReference>
<dbReference type="PROSITE" id="PS50118">
    <property type="entry name" value="HMG_BOX_2"/>
    <property type="match status" value="2"/>
</dbReference>
<evidence type="ECO:0000256" key="4">
    <source>
        <dbReference type="ARBA" id="ARBA00022946"/>
    </source>
</evidence>
<evidence type="ECO:0000256" key="3">
    <source>
        <dbReference type="ARBA" id="ARBA00022737"/>
    </source>
</evidence>
<dbReference type="SMART" id="SM00398">
    <property type="entry name" value="HMG"/>
    <property type="match status" value="2"/>
</dbReference>
<keyword evidence="3" id="KW-0677">Repeat</keyword>
<feature type="domain" description="HMG box" evidence="16">
    <location>
        <begin position="133"/>
        <end position="201"/>
    </location>
</feature>
<dbReference type="Pfam" id="PF00505">
    <property type="entry name" value="HMG_box"/>
    <property type="match status" value="2"/>
</dbReference>
<keyword evidence="4" id="KW-0809">Transit peptide</keyword>
<dbReference type="Ensembl" id="ENSCMUT00000024089.2">
    <property type="protein sequence ID" value="ENSCMUP00000022455.2"/>
    <property type="gene ID" value="ENSCMUG00000013795.2"/>
</dbReference>
<keyword evidence="2" id="KW-0597">Phosphoprotein</keyword>
<name>A0A8C3H200_CORMO</name>
<keyword evidence="9" id="KW-0804">Transcription</keyword>
<feature type="region of interest" description="Disordered" evidence="15">
    <location>
        <begin position="316"/>
        <end position="351"/>
    </location>
</feature>
<dbReference type="InterPro" id="IPR009071">
    <property type="entry name" value="HMG_box_dom"/>
</dbReference>
<keyword evidence="7" id="KW-0496">Mitochondrion</keyword>